<dbReference type="CDD" id="cd05466">
    <property type="entry name" value="PBP2_LTTR_substrate"/>
    <property type="match status" value="1"/>
</dbReference>
<dbReference type="RefSeq" id="WP_191816138.1">
    <property type="nucleotide sequence ID" value="NZ_JACSQT010000009.1"/>
</dbReference>
<dbReference type="InterPro" id="IPR000847">
    <property type="entry name" value="LysR_HTH_N"/>
</dbReference>
<evidence type="ECO:0000259" key="5">
    <source>
        <dbReference type="PROSITE" id="PS50931"/>
    </source>
</evidence>
<name>A0ABR8QT03_9BACI</name>
<dbReference type="Pfam" id="PF03466">
    <property type="entry name" value="LysR_substrate"/>
    <property type="match status" value="1"/>
</dbReference>
<comment type="similarity">
    <text evidence="1">Belongs to the LysR transcriptional regulatory family.</text>
</comment>
<dbReference type="EMBL" id="JACSQT010000009">
    <property type="protein sequence ID" value="MBD7938673.1"/>
    <property type="molecule type" value="Genomic_DNA"/>
</dbReference>
<dbReference type="InterPro" id="IPR036388">
    <property type="entry name" value="WH-like_DNA-bd_sf"/>
</dbReference>
<keyword evidence="2" id="KW-0805">Transcription regulation</keyword>
<keyword evidence="4" id="KW-0804">Transcription</keyword>
<protein>
    <submittedName>
        <fullName evidence="6">LysR family transcriptional regulator</fullName>
    </submittedName>
</protein>
<gene>
    <name evidence="6" type="ORF">H9655_16690</name>
</gene>
<evidence type="ECO:0000256" key="1">
    <source>
        <dbReference type="ARBA" id="ARBA00009437"/>
    </source>
</evidence>
<dbReference type="Gene3D" id="3.40.190.290">
    <property type="match status" value="1"/>
</dbReference>
<dbReference type="SUPFAM" id="SSF53850">
    <property type="entry name" value="Periplasmic binding protein-like II"/>
    <property type="match status" value="1"/>
</dbReference>
<proteinExistence type="inferred from homology"/>
<reference evidence="6 7" key="1">
    <citation type="submission" date="2020-08" db="EMBL/GenBank/DDBJ databases">
        <title>A Genomic Blueprint of the Chicken Gut Microbiome.</title>
        <authorList>
            <person name="Gilroy R."/>
            <person name="Ravi A."/>
            <person name="Getino M."/>
            <person name="Pursley I."/>
            <person name="Horton D.L."/>
            <person name="Alikhan N.-F."/>
            <person name="Baker D."/>
            <person name="Gharbi K."/>
            <person name="Hall N."/>
            <person name="Watson M."/>
            <person name="Adriaenssens E.M."/>
            <person name="Foster-Nyarko E."/>
            <person name="Jarju S."/>
            <person name="Secka A."/>
            <person name="Antonio M."/>
            <person name="Oren A."/>
            <person name="Chaudhuri R."/>
            <person name="La Ragione R.M."/>
            <person name="Hildebrand F."/>
            <person name="Pallen M.J."/>
        </authorList>
    </citation>
    <scope>NUCLEOTIDE SEQUENCE [LARGE SCALE GENOMIC DNA]</scope>
    <source>
        <strain evidence="6 7">Sa5YUA1</strain>
    </source>
</reference>
<sequence>MNEYQLLTFLTIADLQSFSKAAKYLNVTQPTVTSRIKVLEEIVDCELFQRIGHEVVLTSEGELFKDYAQKILLYMNQSKEISNMTRAPVIRVGFSPGYCYSFIVELLKTIKSIGNIDIQVIEGYDSVDINERLLAGEVDLIFSRDLIAGNEDIESEFLFQNELVVLLPSGHPLNHYPQLELEHLNHETVISFRRRSNLWKLIDEKLLAVKGLTRIDVDNNEMLLKAVANNIGIGVIPKLGINHPDSKNISIRKIDALTSISNSVYVQYRNSPHMNNLAKKITYAVIAHKYAQI</sequence>
<dbReference type="InterPro" id="IPR036390">
    <property type="entry name" value="WH_DNA-bd_sf"/>
</dbReference>
<evidence type="ECO:0000313" key="7">
    <source>
        <dbReference type="Proteomes" id="UP000657931"/>
    </source>
</evidence>
<comment type="caution">
    <text evidence="6">The sequence shown here is derived from an EMBL/GenBank/DDBJ whole genome shotgun (WGS) entry which is preliminary data.</text>
</comment>
<evidence type="ECO:0000313" key="6">
    <source>
        <dbReference type="EMBL" id="MBD7938673.1"/>
    </source>
</evidence>
<dbReference type="InterPro" id="IPR005119">
    <property type="entry name" value="LysR_subst-bd"/>
</dbReference>
<dbReference type="PROSITE" id="PS50931">
    <property type="entry name" value="HTH_LYSR"/>
    <property type="match status" value="1"/>
</dbReference>
<dbReference type="SUPFAM" id="SSF46785">
    <property type="entry name" value="Winged helix' DNA-binding domain"/>
    <property type="match status" value="1"/>
</dbReference>
<evidence type="ECO:0000256" key="2">
    <source>
        <dbReference type="ARBA" id="ARBA00023015"/>
    </source>
</evidence>
<organism evidence="6 7">
    <name type="scientific">Cytobacillus stercorigallinarum</name>
    <dbReference type="NCBI Taxonomy" id="2762240"/>
    <lineage>
        <taxon>Bacteria</taxon>
        <taxon>Bacillati</taxon>
        <taxon>Bacillota</taxon>
        <taxon>Bacilli</taxon>
        <taxon>Bacillales</taxon>
        <taxon>Bacillaceae</taxon>
        <taxon>Cytobacillus</taxon>
    </lineage>
</organism>
<evidence type="ECO:0000256" key="3">
    <source>
        <dbReference type="ARBA" id="ARBA00023125"/>
    </source>
</evidence>
<dbReference type="PANTHER" id="PTHR30126">
    <property type="entry name" value="HTH-TYPE TRANSCRIPTIONAL REGULATOR"/>
    <property type="match status" value="1"/>
</dbReference>
<keyword evidence="7" id="KW-1185">Reference proteome</keyword>
<accession>A0ABR8QT03</accession>
<evidence type="ECO:0000256" key="4">
    <source>
        <dbReference type="ARBA" id="ARBA00023163"/>
    </source>
</evidence>
<keyword evidence="3" id="KW-0238">DNA-binding</keyword>
<feature type="domain" description="HTH lysR-type" evidence="5">
    <location>
        <begin position="1"/>
        <end position="58"/>
    </location>
</feature>
<dbReference type="Proteomes" id="UP000657931">
    <property type="component" value="Unassembled WGS sequence"/>
</dbReference>
<dbReference type="Gene3D" id="1.10.10.10">
    <property type="entry name" value="Winged helix-like DNA-binding domain superfamily/Winged helix DNA-binding domain"/>
    <property type="match status" value="1"/>
</dbReference>
<dbReference type="PANTHER" id="PTHR30126:SF40">
    <property type="entry name" value="HTH-TYPE TRANSCRIPTIONAL REGULATOR GLTR"/>
    <property type="match status" value="1"/>
</dbReference>
<dbReference type="PRINTS" id="PR00039">
    <property type="entry name" value="HTHLYSR"/>
</dbReference>
<dbReference type="Pfam" id="PF00126">
    <property type="entry name" value="HTH_1"/>
    <property type="match status" value="1"/>
</dbReference>